<evidence type="ECO:0000313" key="1">
    <source>
        <dbReference type="EMBL" id="MDR6704898.1"/>
    </source>
</evidence>
<sequence length="96" mass="10609">MANIYGGEVLSFSTEHIIPKPFDPRLIPDIAPAVAKAAADTGDALNAITDVPAYHSWSVRYELDRLSLRDWTPVGVHKVSSSRGVPRWMSFLSDRT</sequence>
<dbReference type="InterPro" id="IPR036291">
    <property type="entry name" value="NAD(P)-bd_dom_sf"/>
</dbReference>
<gene>
    <name evidence="1" type="ORF">J2W61_004773</name>
</gene>
<name>A0AAW8M0I0_AGRTU</name>
<dbReference type="Proteomes" id="UP001265315">
    <property type="component" value="Unassembled WGS sequence"/>
</dbReference>
<dbReference type="SUPFAM" id="SSF51735">
    <property type="entry name" value="NAD(P)-binding Rossmann-fold domains"/>
    <property type="match status" value="1"/>
</dbReference>
<dbReference type="AlphaFoldDB" id="A0AAW8M0I0"/>
<comment type="caution">
    <text evidence="1">The sequence shown here is derived from an EMBL/GenBank/DDBJ whole genome shotgun (WGS) entry which is preliminary data.</text>
</comment>
<proteinExistence type="predicted"/>
<organism evidence="1 2">
    <name type="scientific">Agrobacterium tumefaciens</name>
    <dbReference type="NCBI Taxonomy" id="358"/>
    <lineage>
        <taxon>Bacteria</taxon>
        <taxon>Pseudomonadati</taxon>
        <taxon>Pseudomonadota</taxon>
        <taxon>Alphaproteobacteria</taxon>
        <taxon>Hyphomicrobiales</taxon>
        <taxon>Rhizobiaceae</taxon>
        <taxon>Rhizobium/Agrobacterium group</taxon>
        <taxon>Agrobacterium</taxon>
        <taxon>Agrobacterium tumefaciens complex</taxon>
    </lineage>
</organism>
<dbReference type="EMBL" id="JAVDSW010000006">
    <property type="protein sequence ID" value="MDR6704898.1"/>
    <property type="molecule type" value="Genomic_DNA"/>
</dbReference>
<reference evidence="1" key="1">
    <citation type="submission" date="2023-07" db="EMBL/GenBank/DDBJ databases">
        <title>Sorghum-associated microbial communities from plants grown in Nebraska, USA.</title>
        <authorList>
            <person name="Schachtman D."/>
        </authorList>
    </citation>
    <scope>NUCLEOTIDE SEQUENCE</scope>
    <source>
        <strain evidence="1">1457</strain>
    </source>
</reference>
<accession>A0AAW8M0I0</accession>
<protein>
    <submittedName>
        <fullName evidence="1">Uncharacterized protein</fullName>
    </submittedName>
</protein>
<dbReference type="RefSeq" id="WP_112293968.1">
    <property type="nucleotide sequence ID" value="NZ_JAGIPM010000007.1"/>
</dbReference>
<evidence type="ECO:0000313" key="2">
    <source>
        <dbReference type="Proteomes" id="UP001265315"/>
    </source>
</evidence>